<reference evidence="5" key="1">
    <citation type="submission" date="2016-04" db="UniProtKB">
        <authorList>
            <consortium name="WormBaseParasite"/>
        </authorList>
    </citation>
    <scope>IDENTIFICATION</scope>
</reference>
<name>A0A158R939_TAEAS</name>
<gene>
    <name evidence="3" type="ORF">TASK_LOCUS6608</name>
</gene>
<organism evidence="5">
    <name type="scientific">Taenia asiatica</name>
    <name type="common">Asian tapeworm</name>
    <dbReference type="NCBI Taxonomy" id="60517"/>
    <lineage>
        <taxon>Eukaryota</taxon>
        <taxon>Metazoa</taxon>
        <taxon>Spiralia</taxon>
        <taxon>Lophotrochozoa</taxon>
        <taxon>Platyhelminthes</taxon>
        <taxon>Cestoda</taxon>
        <taxon>Eucestoda</taxon>
        <taxon>Cyclophyllidea</taxon>
        <taxon>Taeniidae</taxon>
        <taxon>Taenia</taxon>
    </lineage>
</organism>
<feature type="compositionally biased region" description="Basic residues" evidence="1">
    <location>
        <begin position="128"/>
        <end position="146"/>
    </location>
</feature>
<feature type="compositionally biased region" description="Low complexity" evidence="1">
    <location>
        <begin position="705"/>
        <end position="720"/>
    </location>
</feature>
<dbReference type="STRING" id="60517.A0A158R939"/>
<feature type="compositionally biased region" description="Polar residues" evidence="1">
    <location>
        <begin position="721"/>
        <end position="731"/>
    </location>
</feature>
<feature type="region of interest" description="Disordered" evidence="1">
    <location>
        <begin position="502"/>
        <end position="547"/>
    </location>
</feature>
<feature type="compositionally biased region" description="Acidic residues" evidence="1">
    <location>
        <begin position="374"/>
        <end position="386"/>
    </location>
</feature>
<feature type="compositionally biased region" description="Low complexity" evidence="1">
    <location>
        <begin position="445"/>
        <end position="456"/>
    </location>
</feature>
<feature type="compositionally biased region" description="Low complexity" evidence="1">
    <location>
        <begin position="774"/>
        <end position="793"/>
    </location>
</feature>
<dbReference type="WBParaSite" id="TASK_0000660701-mRNA-1">
    <property type="protein sequence ID" value="TASK_0000660701-mRNA-1"/>
    <property type="gene ID" value="TASK_0000660701"/>
</dbReference>
<evidence type="ECO:0000259" key="2">
    <source>
        <dbReference type="PROSITE" id="PS50812"/>
    </source>
</evidence>
<reference evidence="3 4" key="2">
    <citation type="submission" date="2018-11" db="EMBL/GenBank/DDBJ databases">
        <authorList>
            <consortium name="Pathogen Informatics"/>
        </authorList>
    </citation>
    <scope>NUCLEOTIDE SEQUENCE [LARGE SCALE GENOMIC DNA]</scope>
</reference>
<sequence>MFRPGDRVFAKMKGFPFWPARVDPLPSHVEPPKGKVPVFFYGTHQVSFLSPKNLVSFEDHKDAYGKRKVLIKAMIEIESDPEVLLLGKDPAAEAFWESLYPREYGKFERESDNARGRMSRSNSPVTKRPLKRKASKASRVHLSKRQRSSDQEDDLISVSPISDTVDTTLLQETEAVGEKAEIRQEKEDYLQASENASNRTGRKRHYSAVECDDLIENAKRVKEGESDVHFGVEKAVLLMEEGDKSGADFEIDHLASSDEIVEVTCAEGSSNAVSNVVMHDIVNGDGGEFRNARESVKCDAEGAQELASSNKTEISPIKGERCSDVEEIVQNPVTVGYQKLHRDMRGGKLKRFVVDLDAESEDEERYFRCSRSDDGEDLDVDNADDGEYYHGYVQKPKGTDKRSVHNAEKDEEKGTVCSAYGGMDNEFAVESRAVDVPRKRDSSSSERQSISKSSISADGEEPYDCKLQNGDVLQNRGVEEDKEHACKNYGGVDNEAMDVAMHSNEQKTRGSSESGTFSENSYGGDSESLGTSKNIRSQRRPDREGKDASVDKLQILRDLTVQLKSNLVRGHEKFSAAVDVLERICATKVSLLQLTKVWELTDCVKKVRSLLLFTPSFRANLAIADMIAYSWYLVEGVSLDNVFLSNLSRPTQACRKYRLSAEVRDAASRVLAYFQRVQAAASKEEVLKAKAIVAERIRREKSEKPSPTSAAAAPVATSESNTGSPPVSSSPEQKQEKKKFSLEALRAELDAKADLLLARLAATEARLMAERNKTTSSPVAPSSSSTAVSAVSSSRRRTEETAKDVLSRVDEVASRLGVDSGAVPPPPPPPLPPRFARPQQVDLDTRISQLMMGVITPPSRPPPHPQPQSSSPSQSAAPAKLLALREQIQRKRRSAATTAASTAEPRRETMEKTADDDIYDLLGV</sequence>
<evidence type="ECO:0000256" key="1">
    <source>
        <dbReference type="SAM" id="MobiDB-lite"/>
    </source>
</evidence>
<dbReference type="PROSITE" id="PS50812">
    <property type="entry name" value="PWWP"/>
    <property type="match status" value="1"/>
</dbReference>
<dbReference type="PANTHER" id="PTHR12550">
    <property type="entry name" value="HEPATOMA-DERIVED GROWTH FACTOR-RELATED"/>
    <property type="match status" value="1"/>
</dbReference>
<dbReference type="InterPro" id="IPR035441">
    <property type="entry name" value="TFIIS/LEDGF_dom_sf"/>
</dbReference>
<feature type="compositionally biased region" description="Polar residues" evidence="1">
    <location>
        <begin position="511"/>
        <end position="535"/>
    </location>
</feature>
<evidence type="ECO:0000313" key="5">
    <source>
        <dbReference type="WBParaSite" id="TASK_0000660701-mRNA-1"/>
    </source>
</evidence>
<feature type="compositionally biased region" description="Basic and acidic residues" evidence="1">
    <location>
        <begin position="397"/>
        <end position="413"/>
    </location>
</feature>
<dbReference type="SMART" id="SM00293">
    <property type="entry name" value="PWWP"/>
    <property type="match status" value="1"/>
</dbReference>
<dbReference type="Pfam" id="PF00855">
    <property type="entry name" value="PWWP"/>
    <property type="match status" value="1"/>
</dbReference>
<feature type="region of interest" description="Disordered" evidence="1">
    <location>
        <begin position="109"/>
        <end position="158"/>
    </location>
</feature>
<feature type="region of interest" description="Disordered" evidence="1">
    <location>
        <begin position="853"/>
        <end position="924"/>
    </location>
</feature>
<feature type="compositionally biased region" description="Pro residues" evidence="1">
    <location>
        <begin position="823"/>
        <end position="835"/>
    </location>
</feature>
<proteinExistence type="predicted"/>
<feature type="compositionally biased region" description="Low complexity" evidence="1">
    <location>
        <begin position="867"/>
        <end position="879"/>
    </location>
</feature>
<dbReference type="PANTHER" id="PTHR12550:SF70">
    <property type="entry name" value="JIL-1 ANCHORING AND STABILIZING PROTEIN, ISOFORM A"/>
    <property type="match status" value="1"/>
</dbReference>
<feature type="region of interest" description="Disordered" evidence="1">
    <location>
        <begin position="432"/>
        <end position="467"/>
    </location>
</feature>
<feature type="domain" description="PWWP" evidence="2">
    <location>
        <begin position="4"/>
        <end position="60"/>
    </location>
</feature>
<dbReference type="InterPro" id="IPR000313">
    <property type="entry name" value="PWWP_dom"/>
</dbReference>
<feature type="region of interest" description="Disordered" evidence="1">
    <location>
        <begin position="699"/>
        <end position="738"/>
    </location>
</feature>
<feature type="region of interest" description="Disordered" evidence="1">
    <location>
        <begin position="373"/>
        <end position="413"/>
    </location>
</feature>
<dbReference type="EMBL" id="UYRS01018517">
    <property type="protein sequence ID" value="VDK37028.1"/>
    <property type="molecule type" value="Genomic_DNA"/>
</dbReference>
<evidence type="ECO:0000313" key="3">
    <source>
        <dbReference type="EMBL" id="VDK37028.1"/>
    </source>
</evidence>
<dbReference type="OrthoDB" id="62853at2759"/>
<protein>
    <submittedName>
        <fullName evidence="5">PWWP domain-containing protein</fullName>
    </submittedName>
</protein>
<dbReference type="Gene3D" id="2.30.30.140">
    <property type="match status" value="1"/>
</dbReference>
<dbReference type="AlphaFoldDB" id="A0A158R939"/>
<feature type="compositionally biased region" description="Basic and acidic residues" evidence="1">
    <location>
        <begin position="796"/>
        <end position="813"/>
    </location>
</feature>
<accession>A0A158R939</accession>
<evidence type="ECO:0000313" key="4">
    <source>
        <dbReference type="Proteomes" id="UP000282613"/>
    </source>
</evidence>
<dbReference type="SUPFAM" id="SSF63748">
    <property type="entry name" value="Tudor/PWWP/MBT"/>
    <property type="match status" value="1"/>
</dbReference>
<dbReference type="Gene3D" id="1.20.930.10">
    <property type="entry name" value="Conserved domain common to transcription factors TFIIS, elongin A, CRSP70"/>
    <property type="match status" value="1"/>
</dbReference>
<keyword evidence="4" id="KW-1185">Reference proteome</keyword>
<feature type="compositionally biased region" description="Basic and acidic residues" evidence="1">
    <location>
        <begin position="432"/>
        <end position="444"/>
    </location>
</feature>
<feature type="compositionally biased region" description="Basic and acidic residues" evidence="1">
    <location>
        <begin position="904"/>
        <end position="915"/>
    </location>
</feature>
<dbReference type="CDD" id="cd05834">
    <property type="entry name" value="PWWP_HRP"/>
    <property type="match status" value="1"/>
</dbReference>
<feature type="region of interest" description="Disordered" evidence="1">
    <location>
        <begin position="771"/>
        <end position="837"/>
    </location>
</feature>
<dbReference type="Proteomes" id="UP000282613">
    <property type="component" value="Unassembled WGS sequence"/>
</dbReference>